<dbReference type="EMBL" id="UYJE01009110">
    <property type="protein sequence ID" value="VDI70129.1"/>
    <property type="molecule type" value="Genomic_DNA"/>
</dbReference>
<comment type="caution">
    <text evidence="2">The sequence shown here is derived from an EMBL/GenBank/DDBJ whole genome shotgun (WGS) entry which is preliminary data.</text>
</comment>
<feature type="compositionally biased region" description="Basic and acidic residues" evidence="1">
    <location>
        <begin position="52"/>
        <end position="64"/>
    </location>
</feature>
<sequence length="370" mass="43306">MAMSTQQEERDHFTVSGFCEAILSTAEFECSLEDILDKKASEAKRLIWKMELKRENKEEQKSEKDEDITEIMNKEEKKPETGVDISTEQRREMIITKPIHVQRIGENPLKNAVGHINKDPVQNSVLKGSINDKETKKNERKMKRELMKEEKIRQKKAKEEEKIVKTQFKAIEKSNQRHNKDVKSKWKKEQKRRKQMKKMDEKANRMLEKEMKKIEKKRIKDEKKKVFQAIDVVQDKQNDLTTVKTNEETEKNEDDQNKTIDIDGEQQNGSKIVKANEETENDEDERKTTDQTIDVEKNRTEKDTEVTEEQTISCDSIGNNEVKENSEKDAKDIKMSTKNAGKKTTFAARISGFFRSLSCIKKQKKNKDVC</sequence>
<protein>
    <submittedName>
        <fullName evidence="2">Uncharacterized protein</fullName>
    </submittedName>
</protein>
<reference evidence="2" key="1">
    <citation type="submission" date="2018-11" db="EMBL/GenBank/DDBJ databases">
        <authorList>
            <person name="Alioto T."/>
            <person name="Alioto T."/>
        </authorList>
    </citation>
    <scope>NUCLEOTIDE SEQUENCE</scope>
</reference>
<name>A0A8B6GVK4_MYTGA</name>
<feature type="compositionally biased region" description="Basic and acidic residues" evidence="1">
    <location>
        <begin position="72"/>
        <end position="90"/>
    </location>
</feature>
<accession>A0A8B6GVK4</accession>
<evidence type="ECO:0000256" key="1">
    <source>
        <dbReference type="SAM" id="MobiDB-lite"/>
    </source>
</evidence>
<proteinExistence type="predicted"/>
<evidence type="ECO:0000313" key="3">
    <source>
        <dbReference type="Proteomes" id="UP000596742"/>
    </source>
</evidence>
<dbReference type="OrthoDB" id="6128220at2759"/>
<feature type="compositionally biased region" description="Basic and acidic residues" evidence="1">
    <location>
        <begin position="197"/>
        <end position="208"/>
    </location>
</feature>
<dbReference type="AlphaFoldDB" id="A0A8B6GVK4"/>
<evidence type="ECO:0000313" key="2">
    <source>
        <dbReference type="EMBL" id="VDI70129.1"/>
    </source>
</evidence>
<organism evidence="2 3">
    <name type="scientific">Mytilus galloprovincialis</name>
    <name type="common">Mediterranean mussel</name>
    <dbReference type="NCBI Taxonomy" id="29158"/>
    <lineage>
        <taxon>Eukaryota</taxon>
        <taxon>Metazoa</taxon>
        <taxon>Spiralia</taxon>
        <taxon>Lophotrochozoa</taxon>
        <taxon>Mollusca</taxon>
        <taxon>Bivalvia</taxon>
        <taxon>Autobranchia</taxon>
        <taxon>Pteriomorphia</taxon>
        <taxon>Mytilida</taxon>
        <taxon>Mytiloidea</taxon>
        <taxon>Mytilidae</taxon>
        <taxon>Mytilinae</taxon>
        <taxon>Mytilus</taxon>
    </lineage>
</organism>
<dbReference type="Proteomes" id="UP000596742">
    <property type="component" value="Unassembled WGS sequence"/>
</dbReference>
<feature type="compositionally biased region" description="Basic and acidic residues" evidence="1">
    <location>
        <begin position="284"/>
        <end position="305"/>
    </location>
</feature>
<gene>
    <name evidence="2" type="ORF">MGAL_10B045137</name>
</gene>
<keyword evidence="3" id="KW-1185">Reference proteome</keyword>
<feature type="region of interest" description="Disordered" evidence="1">
    <location>
        <begin position="52"/>
        <end position="90"/>
    </location>
</feature>
<feature type="compositionally biased region" description="Basic and acidic residues" evidence="1">
    <location>
        <begin position="170"/>
        <end position="184"/>
    </location>
</feature>
<feature type="compositionally biased region" description="Basic and acidic residues" evidence="1">
    <location>
        <begin position="245"/>
        <end position="261"/>
    </location>
</feature>
<feature type="region of interest" description="Disordered" evidence="1">
    <location>
        <begin position="170"/>
        <end position="208"/>
    </location>
</feature>
<feature type="region of interest" description="Disordered" evidence="1">
    <location>
        <begin position="234"/>
        <end position="312"/>
    </location>
</feature>
<feature type="compositionally biased region" description="Basic residues" evidence="1">
    <location>
        <begin position="185"/>
        <end position="196"/>
    </location>
</feature>